<dbReference type="PANTHER" id="PTHR11681">
    <property type="entry name" value="NEUROPHYSIN"/>
    <property type="match status" value="1"/>
</dbReference>
<accession>A0A7U3MC93</accession>
<proteinExistence type="evidence at transcript level"/>
<dbReference type="SUPFAM" id="SSF49606">
    <property type="entry name" value="Neurophysin II"/>
    <property type="match status" value="1"/>
</dbReference>
<dbReference type="GO" id="GO:0030141">
    <property type="term" value="C:secretory granule"/>
    <property type="evidence" value="ECO:0007669"/>
    <property type="project" value="TreeGrafter"/>
</dbReference>
<comment type="similarity">
    <text evidence="1">Belongs to the vasopressin/oxytocin family.</text>
</comment>
<dbReference type="EMBL" id="MN837651">
    <property type="protein sequence ID" value="QHB80548.1"/>
    <property type="molecule type" value="mRNA"/>
</dbReference>
<dbReference type="InterPro" id="IPR000981">
    <property type="entry name" value="Neurhyp_horm"/>
</dbReference>
<evidence type="ECO:0000256" key="2">
    <source>
        <dbReference type="ARBA" id="ARBA00022729"/>
    </source>
</evidence>
<feature type="chain" id="PRO_5030869709" evidence="4">
    <location>
        <begin position="23"/>
        <end position="159"/>
    </location>
</feature>
<dbReference type="InterPro" id="IPR036387">
    <property type="entry name" value="Neurhyp_horm_dom_sf"/>
</dbReference>
<dbReference type="AlphaFoldDB" id="A0A7U3MC93"/>
<keyword evidence="2 4" id="KW-0732">Signal</keyword>
<organism evidence="5">
    <name type="scientific">Carabus violaceus</name>
    <name type="common">Violet ground beetle</name>
    <dbReference type="NCBI Taxonomy" id="41075"/>
    <lineage>
        <taxon>Eukaryota</taxon>
        <taxon>Metazoa</taxon>
        <taxon>Ecdysozoa</taxon>
        <taxon>Arthropoda</taxon>
        <taxon>Hexapoda</taxon>
        <taxon>Insecta</taxon>
        <taxon>Pterygota</taxon>
        <taxon>Neoptera</taxon>
        <taxon>Endopterygota</taxon>
        <taxon>Coleoptera</taxon>
        <taxon>Adephaga</taxon>
        <taxon>Caraboidea</taxon>
        <taxon>Carabidae</taxon>
        <taxon>Carabinae</taxon>
        <taxon>Carabini</taxon>
        <taxon>Carabina</taxon>
        <taxon>Carabus</taxon>
        <taxon>Megodontus</taxon>
    </lineage>
</organism>
<dbReference type="InterPro" id="IPR022423">
    <property type="entry name" value="Neurohypophysial_hormone_CS"/>
</dbReference>
<keyword evidence="3" id="KW-1015">Disulfide bond</keyword>
<dbReference type="PANTHER" id="PTHR11681:SF5">
    <property type="entry name" value="ISOTOCIN"/>
    <property type="match status" value="1"/>
</dbReference>
<dbReference type="SMART" id="SM00003">
    <property type="entry name" value="NH"/>
    <property type="match status" value="1"/>
</dbReference>
<dbReference type="Gene3D" id="2.60.9.10">
    <property type="entry name" value="Neurohypophysial hormone domain"/>
    <property type="match status" value="1"/>
</dbReference>
<dbReference type="Pfam" id="PF00220">
    <property type="entry name" value="Hormone_4"/>
    <property type="match status" value="1"/>
</dbReference>
<feature type="signal peptide" evidence="4">
    <location>
        <begin position="1"/>
        <end position="22"/>
    </location>
</feature>
<sequence length="159" mass="17487">MLRYTVAAAAILFAVCICICESCLITNCPRGGKRSHFHHEANIKQCISCGPAHSGQCFGSNICCGPFGCLIGTTETIRCQREGFFQDTEPCIAGTAYCRKNTGRCASDGICCTQDSCYIEKSCTLDDKTMRPQDMQLESIYNIFPFPNQVDYGTEMNTV</sequence>
<protein>
    <submittedName>
        <fullName evidence="5">Inotocin</fullName>
    </submittedName>
</protein>
<dbReference type="GO" id="GO:0005615">
    <property type="term" value="C:extracellular space"/>
    <property type="evidence" value="ECO:0007669"/>
    <property type="project" value="TreeGrafter"/>
</dbReference>
<dbReference type="PRINTS" id="PR00831">
    <property type="entry name" value="NEUROPHYSIN"/>
</dbReference>
<name>A0A7U3MC93_CARVO</name>
<evidence type="ECO:0000313" key="5">
    <source>
        <dbReference type="EMBL" id="QHB80548.1"/>
    </source>
</evidence>
<reference evidence="5" key="1">
    <citation type="journal article" date="2020" name="Insect Biochem. Mol. Biol.">
        <title>The Neuropeptidome of Carabus (Coleoptera, Adephaga: Carabidae).</title>
        <authorList>
            <person name="Ragionieri L."/>
            <person name="Predel R."/>
        </authorList>
    </citation>
    <scope>NUCLEOTIDE SEQUENCE</scope>
    <source>
        <strain evidence="5">27</strain>
    </source>
</reference>
<evidence type="ECO:0000256" key="3">
    <source>
        <dbReference type="ARBA" id="ARBA00023157"/>
    </source>
</evidence>
<dbReference type="Pfam" id="PF00184">
    <property type="entry name" value="Hormone_5"/>
    <property type="match status" value="1"/>
</dbReference>
<evidence type="ECO:0000256" key="4">
    <source>
        <dbReference type="SAM" id="SignalP"/>
    </source>
</evidence>
<dbReference type="GO" id="GO:0005185">
    <property type="term" value="F:neurohypophyseal hormone activity"/>
    <property type="evidence" value="ECO:0007669"/>
    <property type="project" value="InterPro"/>
</dbReference>
<dbReference type="PROSITE" id="PS00264">
    <property type="entry name" value="NEUROHYPOPHYS_HORM"/>
    <property type="match status" value="1"/>
</dbReference>
<evidence type="ECO:0000256" key="1">
    <source>
        <dbReference type="ARBA" id="ARBA00007369"/>
    </source>
</evidence>